<comment type="caution">
    <text evidence="1">The sequence shown here is derived from an EMBL/GenBank/DDBJ whole genome shotgun (WGS) entry which is preliminary data.</text>
</comment>
<dbReference type="Proteomes" id="UP000565089">
    <property type="component" value="Unassembled WGS sequence"/>
</dbReference>
<evidence type="ECO:0000313" key="1">
    <source>
        <dbReference type="EMBL" id="MBB4711041.1"/>
    </source>
</evidence>
<gene>
    <name evidence="1" type="ORF">BJ965_000923</name>
</gene>
<keyword evidence="2" id="KW-1185">Reference proteome</keyword>
<evidence type="ECO:0000313" key="2">
    <source>
        <dbReference type="Proteomes" id="UP000565089"/>
    </source>
</evidence>
<protein>
    <submittedName>
        <fullName evidence="1">Uncharacterized protein</fullName>
    </submittedName>
</protein>
<dbReference type="EMBL" id="JACHMS010000001">
    <property type="protein sequence ID" value="MBB4711041.1"/>
    <property type="molecule type" value="Genomic_DNA"/>
</dbReference>
<sequence length="32" mass="3320">MAVDAIAKRLLVDDLSQGLPHSPEKSLTAGSV</sequence>
<organism evidence="1 2">
    <name type="scientific">Streptomyces luteogriseus</name>
    <dbReference type="NCBI Taxonomy" id="68233"/>
    <lineage>
        <taxon>Bacteria</taxon>
        <taxon>Bacillati</taxon>
        <taxon>Actinomycetota</taxon>
        <taxon>Actinomycetes</taxon>
        <taxon>Kitasatosporales</taxon>
        <taxon>Streptomycetaceae</taxon>
        <taxon>Streptomyces</taxon>
    </lineage>
</organism>
<name>A0A7W7DI02_9ACTN</name>
<reference evidence="1 2" key="1">
    <citation type="submission" date="2020-08" db="EMBL/GenBank/DDBJ databases">
        <title>Sequencing the genomes of 1000 actinobacteria strains.</title>
        <authorList>
            <person name="Klenk H.-P."/>
        </authorList>
    </citation>
    <scope>NUCLEOTIDE SEQUENCE [LARGE SCALE GENOMIC DNA]</scope>
    <source>
        <strain evidence="1 2">DSM 40483</strain>
    </source>
</reference>
<accession>A0A7W7DI02</accession>
<dbReference type="AlphaFoldDB" id="A0A7W7DI02"/>
<proteinExistence type="predicted"/>